<protein>
    <submittedName>
        <fullName evidence="3">Unplaced genomic scaffold K443scaffold_350, whole genome shotgun sequence</fullName>
    </submittedName>
</protein>
<dbReference type="OrthoDB" id="2891636at2759"/>
<feature type="transmembrane region" description="Helical" evidence="2">
    <location>
        <begin position="16"/>
        <end position="35"/>
    </location>
</feature>
<sequence>MGIPIERNQVMSRGNVMGLVGVGAVVVALAAMWVIDKDVRGKEGKATPYEHRGHGIGGTDKAMTSHDVNATVSIPKPGKERVLGSSPDSISK</sequence>
<keyword evidence="4" id="KW-1185">Reference proteome</keyword>
<feature type="compositionally biased region" description="Basic and acidic residues" evidence="1">
    <location>
        <begin position="44"/>
        <end position="53"/>
    </location>
</feature>
<accession>A0A0C9X8V3</accession>
<evidence type="ECO:0000256" key="2">
    <source>
        <dbReference type="SAM" id="Phobius"/>
    </source>
</evidence>
<evidence type="ECO:0000256" key="1">
    <source>
        <dbReference type="SAM" id="MobiDB-lite"/>
    </source>
</evidence>
<gene>
    <name evidence="3" type="ORF">K443DRAFT_685069</name>
</gene>
<dbReference type="AlphaFoldDB" id="A0A0C9X8V3"/>
<dbReference type="EMBL" id="KN838885">
    <property type="protein sequence ID" value="KIJ92777.1"/>
    <property type="molecule type" value="Genomic_DNA"/>
</dbReference>
<name>A0A0C9X8V3_9AGAR</name>
<reference evidence="4" key="2">
    <citation type="submission" date="2015-01" db="EMBL/GenBank/DDBJ databases">
        <title>Evolutionary Origins and Diversification of the Mycorrhizal Mutualists.</title>
        <authorList>
            <consortium name="DOE Joint Genome Institute"/>
            <consortium name="Mycorrhizal Genomics Consortium"/>
            <person name="Kohler A."/>
            <person name="Kuo A."/>
            <person name="Nagy L.G."/>
            <person name="Floudas D."/>
            <person name="Copeland A."/>
            <person name="Barry K.W."/>
            <person name="Cichocki N."/>
            <person name="Veneault-Fourrey C."/>
            <person name="LaButti K."/>
            <person name="Lindquist E.A."/>
            <person name="Lipzen A."/>
            <person name="Lundell T."/>
            <person name="Morin E."/>
            <person name="Murat C."/>
            <person name="Riley R."/>
            <person name="Ohm R."/>
            <person name="Sun H."/>
            <person name="Tunlid A."/>
            <person name="Henrissat B."/>
            <person name="Grigoriev I.V."/>
            <person name="Hibbett D.S."/>
            <person name="Martin F."/>
        </authorList>
    </citation>
    <scope>NUCLEOTIDE SEQUENCE [LARGE SCALE GENOMIC DNA]</scope>
    <source>
        <strain evidence="4">LaAM-08-1</strain>
    </source>
</reference>
<feature type="region of interest" description="Disordered" evidence="1">
    <location>
        <begin position="44"/>
        <end position="63"/>
    </location>
</feature>
<organism evidence="3 4">
    <name type="scientific">Laccaria amethystina LaAM-08-1</name>
    <dbReference type="NCBI Taxonomy" id="1095629"/>
    <lineage>
        <taxon>Eukaryota</taxon>
        <taxon>Fungi</taxon>
        <taxon>Dikarya</taxon>
        <taxon>Basidiomycota</taxon>
        <taxon>Agaricomycotina</taxon>
        <taxon>Agaricomycetes</taxon>
        <taxon>Agaricomycetidae</taxon>
        <taxon>Agaricales</taxon>
        <taxon>Agaricineae</taxon>
        <taxon>Hydnangiaceae</taxon>
        <taxon>Laccaria</taxon>
    </lineage>
</organism>
<evidence type="ECO:0000313" key="4">
    <source>
        <dbReference type="Proteomes" id="UP000054477"/>
    </source>
</evidence>
<keyword evidence="2" id="KW-1133">Transmembrane helix</keyword>
<dbReference type="Proteomes" id="UP000054477">
    <property type="component" value="Unassembled WGS sequence"/>
</dbReference>
<keyword evidence="2" id="KW-0472">Membrane</keyword>
<feature type="region of interest" description="Disordered" evidence="1">
    <location>
        <begin position="71"/>
        <end position="92"/>
    </location>
</feature>
<reference evidence="3 4" key="1">
    <citation type="submission" date="2014-04" db="EMBL/GenBank/DDBJ databases">
        <authorList>
            <consortium name="DOE Joint Genome Institute"/>
            <person name="Kuo A."/>
            <person name="Kohler A."/>
            <person name="Nagy L.G."/>
            <person name="Floudas D."/>
            <person name="Copeland A."/>
            <person name="Barry K.W."/>
            <person name="Cichocki N."/>
            <person name="Veneault-Fourrey C."/>
            <person name="LaButti K."/>
            <person name="Lindquist E.A."/>
            <person name="Lipzen A."/>
            <person name="Lundell T."/>
            <person name="Morin E."/>
            <person name="Murat C."/>
            <person name="Sun H."/>
            <person name="Tunlid A."/>
            <person name="Henrissat B."/>
            <person name="Grigoriev I.V."/>
            <person name="Hibbett D.S."/>
            <person name="Martin F."/>
            <person name="Nordberg H.P."/>
            <person name="Cantor M.N."/>
            <person name="Hua S.X."/>
        </authorList>
    </citation>
    <scope>NUCLEOTIDE SEQUENCE [LARGE SCALE GENOMIC DNA]</scope>
    <source>
        <strain evidence="3 4">LaAM-08-1</strain>
    </source>
</reference>
<evidence type="ECO:0000313" key="3">
    <source>
        <dbReference type="EMBL" id="KIJ92777.1"/>
    </source>
</evidence>
<proteinExistence type="predicted"/>
<dbReference type="HOGENOM" id="CLU_2413586_0_0_1"/>
<keyword evidence="2" id="KW-0812">Transmembrane</keyword>